<dbReference type="GO" id="GO:0008477">
    <property type="term" value="F:purine nucleosidase activity"/>
    <property type="evidence" value="ECO:0007669"/>
    <property type="project" value="TreeGrafter"/>
</dbReference>
<evidence type="ECO:0000313" key="5">
    <source>
        <dbReference type="Proteomes" id="UP000323221"/>
    </source>
</evidence>
<accession>A0A5M8QLN3</accession>
<gene>
    <name evidence="4" type="ORF">FQ330_01045</name>
</gene>
<dbReference type="Gene3D" id="3.90.245.10">
    <property type="entry name" value="Ribonucleoside hydrolase-like"/>
    <property type="match status" value="1"/>
</dbReference>
<proteinExistence type="predicted"/>
<dbReference type="PANTHER" id="PTHR12304:SF4">
    <property type="entry name" value="URIDINE NUCLEOSIDASE"/>
    <property type="match status" value="1"/>
</dbReference>
<keyword evidence="2" id="KW-0326">Glycosidase</keyword>
<dbReference type="AlphaFoldDB" id="A0A5M8QLN3"/>
<dbReference type="SUPFAM" id="SSF53590">
    <property type="entry name" value="Nucleoside hydrolase"/>
    <property type="match status" value="1"/>
</dbReference>
<feature type="domain" description="Inosine/uridine-preferring nucleoside hydrolase" evidence="3">
    <location>
        <begin position="26"/>
        <end position="314"/>
    </location>
</feature>
<dbReference type="GO" id="GO:0006152">
    <property type="term" value="P:purine nucleoside catabolic process"/>
    <property type="evidence" value="ECO:0007669"/>
    <property type="project" value="TreeGrafter"/>
</dbReference>
<dbReference type="PANTHER" id="PTHR12304">
    <property type="entry name" value="INOSINE-URIDINE PREFERRING NUCLEOSIDE HYDROLASE"/>
    <property type="match status" value="1"/>
</dbReference>
<dbReference type="InterPro" id="IPR023186">
    <property type="entry name" value="IUNH"/>
</dbReference>
<evidence type="ECO:0000259" key="3">
    <source>
        <dbReference type="Pfam" id="PF01156"/>
    </source>
</evidence>
<organism evidence="4 5">
    <name type="scientific">Agrococcus sediminis</name>
    <dbReference type="NCBI Taxonomy" id="2599924"/>
    <lineage>
        <taxon>Bacteria</taxon>
        <taxon>Bacillati</taxon>
        <taxon>Actinomycetota</taxon>
        <taxon>Actinomycetes</taxon>
        <taxon>Micrococcales</taxon>
        <taxon>Microbacteriaceae</taxon>
        <taxon>Agrococcus</taxon>
    </lineage>
</organism>
<dbReference type="Proteomes" id="UP000323221">
    <property type="component" value="Unassembled WGS sequence"/>
</dbReference>
<dbReference type="InterPro" id="IPR001910">
    <property type="entry name" value="Inosine/uridine_hydrolase_dom"/>
</dbReference>
<dbReference type="GO" id="GO:0005829">
    <property type="term" value="C:cytosol"/>
    <property type="evidence" value="ECO:0007669"/>
    <property type="project" value="TreeGrafter"/>
</dbReference>
<dbReference type="EMBL" id="VOIR01000011">
    <property type="protein sequence ID" value="KAA6436051.1"/>
    <property type="molecule type" value="Genomic_DNA"/>
</dbReference>
<dbReference type="OrthoDB" id="9797882at2"/>
<keyword evidence="5" id="KW-1185">Reference proteome</keyword>
<dbReference type="Pfam" id="PF01156">
    <property type="entry name" value="IU_nuc_hydro"/>
    <property type="match status" value="1"/>
</dbReference>
<sequence length="337" mass="35137">MATSVVLACAGHGRLARPRLEAVTRVLLDVDTGIDDALALLTAALSNEIDLVGCTVVWGNVDVAQGARNTSEVLRLVGHGDVPIAVGAAGPRSGARAVFSPEVHGADGLGGCADTAHVPELAAESAVELLLRLSHEHAGALEIVAVGPLTNLAAALDADPTLPERIRQVTVMGGAALAPGNVSETAEANIWHDPEAAQVVFDAPWELTMVGLDVTMTSLITDAHRERLAAGGAAGQFCDRILDFYLRYYEGYTGQRASGNHDALALAVATGLVRTTLSPIVDVTVDCGDGPSRGRTATTLEGAWGEWPEREGARHRVVMEVEPGFEERMVDLIAAAP</sequence>
<protein>
    <submittedName>
        <fullName evidence="4">Nucleoside hydrolase</fullName>
    </submittedName>
</protein>
<evidence type="ECO:0000256" key="1">
    <source>
        <dbReference type="ARBA" id="ARBA00022801"/>
    </source>
</evidence>
<comment type="caution">
    <text evidence="4">The sequence shown here is derived from an EMBL/GenBank/DDBJ whole genome shotgun (WGS) entry which is preliminary data.</text>
</comment>
<reference evidence="4 5" key="1">
    <citation type="submission" date="2019-08" db="EMBL/GenBank/DDBJ databases">
        <title>Agrococcus lahaulensis sp. nov., isolated from a cold desert of the Indian Himalayas.</title>
        <authorList>
            <person name="Qu J.H."/>
        </authorList>
    </citation>
    <scope>NUCLEOTIDE SEQUENCE [LARGE SCALE GENOMIC DNA]</scope>
    <source>
        <strain evidence="4 5">NS18</strain>
    </source>
</reference>
<keyword evidence="1 4" id="KW-0378">Hydrolase</keyword>
<dbReference type="InterPro" id="IPR036452">
    <property type="entry name" value="Ribo_hydro-like"/>
</dbReference>
<evidence type="ECO:0000313" key="4">
    <source>
        <dbReference type="EMBL" id="KAA6436051.1"/>
    </source>
</evidence>
<evidence type="ECO:0000256" key="2">
    <source>
        <dbReference type="ARBA" id="ARBA00023295"/>
    </source>
</evidence>
<name>A0A5M8QLN3_9MICO</name>